<evidence type="ECO:0000313" key="1">
    <source>
        <dbReference type="EMBL" id="KAH6921784.1"/>
    </source>
</evidence>
<gene>
    <name evidence="1" type="ORF">HPB50_004983</name>
</gene>
<name>A0ACB7RK79_HYAAI</name>
<reference evidence="1" key="1">
    <citation type="submission" date="2020-05" db="EMBL/GenBank/DDBJ databases">
        <title>Large-scale comparative analyses of tick genomes elucidate their genetic diversity and vector capacities.</title>
        <authorList>
            <person name="Jia N."/>
            <person name="Wang J."/>
            <person name="Shi W."/>
            <person name="Du L."/>
            <person name="Sun Y."/>
            <person name="Zhan W."/>
            <person name="Jiang J."/>
            <person name="Wang Q."/>
            <person name="Zhang B."/>
            <person name="Ji P."/>
            <person name="Sakyi L.B."/>
            <person name="Cui X."/>
            <person name="Yuan T."/>
            <person name="Jiang B."/>
            <person name="Yang W."/>
            <person name="Lam T.T.-Y."/>
            <person name="Chang Q."/>
            <person name="Ding S."/>
            <person name="Wang X."/>
            <person name="Zhu J."/>
            <person name="Ruan X."/>
            <person name="Zhao L."/>
            <person name="Wei J."/>
            <person name="Que T."/>
            <person name="Du C."/>
            <person name="Cheng J."/>
            <person name="Dai P."/>
            <person name="Han X."/>
            <person name="Huang E."/>
            <person name="Gao Y."/>
            <person name="Liu J."/>
            <person name="Shao H."/>
            <person name="Ye R."/>
            <person name="Li L."/>
            <person name="Wei W."/>
            <person name="Wang X."/>
            <person name="Wang C."/>
            <person name="Yang T."/>
            <person name="Huo Q."/>
            <person name="Li W."/>
            <person name="Guo W."/>
            <person name="Chen H."/>
            <person name="Zhou L."/>
            <person name="Ni X."/>
            <person name="Tian J."/>
            <person name="Zhou Y."/>
            <person name="Sheng Y."/>
            <person name="Liu T."/>
            <person name="Pan Y."/>
            <person name="Xia L."/>
            <person name="Li J."/>
            <person name="Zhao F."/>
            <person name="Cao W."/>
        </authorList>
    </citation>
    <scope>NUCLEOTIDE SEQUENCE</scope>
    <source>
        <strain evidence="1">Hyas-2018</strain>
    </source>
</reference>
<evidence type="ECO:0000313" key="2">
    <source>
        <dbReference type="Proteomes" id="UP000821845"/>
    </source>
</evidence>
<comment type="caution">
    <text evidence="1">The sequence shown here is derived from an EMBL/GenBank/DDBJ whole genome shotgun (WGS) entry which is preliminary data.</text>
</comment>
<sequence length="330" mass="37458">MPIALEWNSTADATNVSWTLSCFVVAGGGGVRLRWEKGATLFFQRCPWWEWWSKQSEVLHSLRRFTEADGVVALASLKCDAPKLVQLEDFLDELALVLHNYLFSSNEHVVRVALDVVRSAVAKRCHRLKPCNLEHLLASLLRTLVSASSTTVFFMARMTIQDMLRAEPELSSAALSNILEHCEARQAIEIYMQLIAFVLVSEDILLSVLDRLVAITIRDLTRDSMAHRFCAFEAIYSLHYRYLSRRDLLTYAEQISLPKALVEALRRRLSRRYVPPLKADTLRPEMMVDADFAWIAHGPPPSRTSPQAEDEGGERDARIWHNSPPAPPAF</sequence>
<keyword evidence="2" id="KW-1185">Reference proteome</keyword>
<protein>
    <submittedName>
        <fullName evidence="1">Uncharacterized protein</fullName>
    </submittedName>
</protein>
<accession>A0ACB7RK79</accession>
<proteinExistence type="predicted"/>
<dbReference type="Proteomes" id="UP000821845">
    <property type="component" value="Chromosome 9"/>
</dbReference>
<organism evidence="1 2">
    <name type="scientific">Hyalomma asiaticum</name>
    <name type="common">Tick</name>
    <dbReference type="NCBI Taxonomy" id="266040"/>
    <lineage>
        <taxon>Eukaryota</taxon>
        <taxon>Metazoa</taxon>
        <taxon>Ecdysozoa</taxon>
        <taxon>Arthropoda</taxon>
        <taxon>Chelicerata</taxon>
        <taxon>Arachnida</taxon>
        <taxon>Acari</taxon>
        <taxon>Parasitiformes</taxon>
        <taxon>Ixodida</taxon>
        <taxon>Ixodoidea</taxon>
        <taxon>Ixodidae</taxon>
        <taxon>Hyalomminae</taxon>
        <taxon>Hyalomma</taxon>
    </lineage>
</organism>
<dbReference type="EMBL" id="CM023489">
    <property type="protein sequence ID" value="KAH6921784.1"/>
    <property type="molecule type" value="Genomic_DNA"/>
</dbReference>